<dbReference type="AlphaFoldDB" id="A0A922N302"/>
<evidence type="ECO:0000313" key="3">
    <source>
        <dbReference type="Proteomes" id="UP000249757"/>
    </source>
</evidence>
<evidence type="ECO:0000256" key="1">
    <source>
        <dbReference type="SAM" id="MobiDB-lite"/>
    </source>
</evidence>
<comment type="caution">
    <text evidence="2">The sequence shown here is derived from an EMBL/GenBank/DDBJ whole genome shotgun (WGS) entry which is preliminary data.</text>
</comment>
<feature type="region of interest" description="Disordered" evidence="1">
    <location>
        <begin position="778"/>
        <end position="861"/>
    </location>
</feature>
<dbReference type="EMBL" id="NRDI02000025">
    <property type="protein sequence ID" value="KAI1508551.1"/>
    <property type="molecule type" value="Genomic_DNA"/>
</dbReference>
<keyword evidence="3" id="KW-1185">Reference proteome</keyword>
<feature type="region of interest" description="Disordered" evidence="1">
    <location>
        <begin position="717"/>
        <end position="736"/>
    </location>
</feature>
<sequence length="861" mass="95174">MGFLDRLGLSPLPDNKPWSSSQKRKRGNMSGIPAQTKQPKYAYAPEAYMNSGYGGAGSVVVTEDEDDAGIGGSGYTPTEMTGRKKKNVKKPVVVHPPNQDLFVKAVQSNILLKKAEEKWVKGGPGKRLGTLEDIKKQRMLNDRIIEAVAKNGMVPSPEAREPAKKPKTPKTVETTKKPKTMYVVVPSGNDEESLSSNEEEEVEVEPQPVGFEKLIEKHKPSLDALQNFPPTAPPPAGGKTQAVGGKTQPLKITHWGGFKPAVLPPVGGKTQPPRTNVWNRPVKTHQTTALPPAGGKTQPAVGKTQPAGAKTQPAGAKTHPTGARTHPTGGKTQPAVGKTQPTAGKTQPETTNPSWDLHPNTRARVLGDKKLILAEIGEPEYACRDVEIRDAIWQIMDRMERFAKQHFDEEVDNAWTRDERDGIVSEYWYMRMGFDTVKLIHCVASGGPSGVYGWHDIFLNEKKRRALVCAIIGKIITEQVFQHPFFGGSKENLKRIADSETKLRDDYGFVRHRFNALYIRSVLQPTQKSKLTLPQKFTSHVNAVLSALWVHLSHLYSLVNAERLSPTEVLVPLHTIITQAALVSLHMRLDPHTVYHHAPMFKEDNFDGDRMECFNIAELDIENPHKELAKCPPEEQVRRARLSAAERKRSKGDSLVTAITILDGVTAYRLGGWEAPHSRPSNVVYERDSYKNKGVRTRVLTHGWVYCRWGRARSVQKPAADAEVNEEEGRKLHGDSWREGGWLGFTDVRGVMDWLEEEREDNRLEKRERREWAARLQEEKEDMLMSGGVGGEASGQGKGKGQSTPGKGTSVAAVRGGEAVEQPRSGVETLSPEVEQIGSSEAETGSSLTPELETGSPQVDQ</sequence>
<proteinExistence type="predicted"/>
<feature type="compositionally biased region" description="Basic and acidic residues" evidence="1">
    <location>
        <begin position="727"/>
        <end position="736"/>
    </location>
</feature>
<feature type="compositionally biased region" description="Low complexity" evidence="1">
    <location>
        <begin position="801"/>
        <end position="810"/>
    </location>
</feature>
<dbReference type="Proteomes" id="UP000249757">
    <property type="component" value="Unassembled WGS sequence"/>
</dbReference>
<feature type="region of interest" description="Disordered" evidence="1">
    <location>
        <begin position="250"/>
        <end position="360"/>
    </location>
</feature>
<name>A0A922N302_9PLEO</name>
<evidence type="ECO:0000313" key="2">
    <source>
        <dbReference type="EMBL" id="KAI1508551.1"/>
    </source>
</evidence>
<organism evidence="2 3">
    <name type="scientific">Pyrenophora tritici-repentis</name>
    <dbReference type="NCBI Taxonomy" id="45151"/>
    <lineage>
        <taxon>Eukaryota</taxon>
        <taxon>Fungi</taxon>
        <taxon>Dikarya</taxon>
        <taxon>Ascomycota</taxon>
        <taxon>Pezizomycotina</taxon>
        <taxon>Dothideomycetes</taxon>
        <taxon>Pleosporomycetidae</taxon>
        <taxon>Pleosporales</taxon>
        <taxon>Pleosporineae</taxon>
        <taxon>Pleosporaceae</taxon>
        <taxon>Pyrenophora</taxon>
    </lineage>
</organism>
<reference evidence="3" key="1">
    <citation type="journal article" date="2022" name="Microb. Genom.">
        <title>A global pangenome for the wheat fungal pathogen Pyrenophora tritici-repentis and prediction of effector protein structural homology.</title>
        <authorList>
            <person name="Moolhuijzen P.M."/>
            <person name="See P.T."/>
            <person name="Shi G."/>
            <person name="Powell H.R."/>
            <person name="Cockram J."/>
            <person name="Jorgensen L.N."/>
            <person name="Benslimane H."/>
            <person name="Strelkov S.E."/>
            <person name="Turner J."/>
            <person name="Liu Z."/>
            <person name="Moffat C.S."/>
        </authorList>
    </citation>
    <scope>NUCLEOTIDE SEQUENCE [LARGE SCALE GENOMIC DNA]</scope>
</reference>
<feature type="region of interest" description="Disordered" evidence="1">
    <location>
        <begin position="1"/>
        <end position="40"/>
    </location>
</feature>
<gene>
    <name evidence="2" type="ORF">Ptr86124_012503</name>
</gene>
<feature type="compositionally biased region" description="Polar residues" evidence="1">
    <location>
        <begin position="339"/>
        <end position="354"/>
    </location>
</feature>
<accession>A0A922N302</accession>
<feature type="compositionally biased region" description="Polar residues" evidence="1">
    <location>
        <begin position="837"/>
        <end position="861"/>
    </location>
</feature>
<feature type="compositionally biased region" description="Polar residues" evidence="1">
    <location>
        <begin position="272"/>
        <end position="289"/>
    </location>
</feature>
<protein>
    <submittedName>
        <fullName evidence="2">Herpes-BLLF1 domain containing protein</fullName>
    </submittedName>
</protein>
<feature type="compositionally biased region" description="Gly residues" evidence="1">
    <location>
        <begin position="787"/>
        <end position="800"/>
    </location>
</feature>